<sequence>MQSRANLCEHNRSFAIVFVVGAPGAGKGTLSTHLAQAYNLVHYSVGDGLRAWMRENPSTALAVEIQSKLDNQGFVTSETLNLFIYLEILNTINDKPGVAGILIDGYPRCMEQLESFGSWPFQGTLPLAPGNDGGLRLEIKPDLVLSFEVTKQNAKERYLGRARDTNDTAHKFERCFAEYEVETTPVKEAYQQRGILISADGNGNKEENVEALTKKLKESGLWRKIIEERTTGTQFLI</sequence>
<dbReference type="EMBL" id="JAELUR010000007">
    <property type="protein sequence ID" value="KAG7429131.1"/>
    <property type="molecule type" value="Genomic_DNA"/>
</dbReference>
<evidence type="ECO:0000313" key="2">
    <source>
        <dbReference type="EMBL" id="KAG7429131.1"/>
    </source>
</evidence>
<dbReference type="Pfam" id="PF00406">
    <property type="entry name" value="ADK"/>
    <property type="match status" value="1"/>
</dbReference>
<dbReference type="InterPro" id="IPR033690">
    <property type="entry name" value="Adenylat_kinase_CS"/>
</dbReference>
<dbReference type="InterPro" id="IPR000850">
    <property type="entry name" value="Adenylat/UMP-CMP_kin"/>
</dbReference>
<comment type="caution">
    <text evidence="2">The sequence shown here is derived from an EMBL/GenBank/DDBJ whole genome shotgun (WGS) entry which is preliminary data.</text>
</comment>
<dbReference type="GO" id="GO:0005524">
    <property type="term" value="F:ATP binding"/>
    <property type="evidence" value="ECO:0007669"/>
    <property type="project" value="InterPro"/>
</dbReference>
<evidence type="ECO:0000313" key="3">
    <source>
        <dbReference type="Proteomes" id="UP000693942"/>
    </source>
</evidence>
<dbReference type="GO" id="GO:0006139">
    <property type="term" value="P:nucleobase-containing compound metabolic process"/>
    <property type="evidence" value="ECO:0007669"/>
    <property type="project" value="InterPro"/>
</dbReference>
<dbReference type="PANTHER" id="PTHR23359">
    <property type="entry name" value="NUCLEOTIDE KINASE"/>
    <property type="match status" value="1"/>
</dbReference>
<evidence type="ECO:0000256" key="1">
    <source>
        <dbReference type="ARBA" id="ARBA00022741"/>
    </source>
</evidence>
<dbReference type="PROSITE" id="PS00113">
    <property type="entry name" value="ADENYLATE_KINASE"/>
    <property type="match status" value="1"/>
</dbReference>
<dbReference type="AlphaFoldDB" id="A0A8J5PV36"/>
<proteinExistence type="predicted"/>
<accession>A0A8J5PV36</accession>
<keyword evidence="1" id="KW-0547">Nucleotide-binding</keyword>
<dbReference type="GO" id="GO:0019205">
    <property type="term" value="F:nucleobase-containing compound kinase activity"/>
    <property type="evidence" value="ECO:0007669"/>
    <property type="project" value="InterPro"/>
</dbReference>
<keyword evidence="2" id="KW-0418">Kinase</keyword>
<dbReference type="CDD" id="cd01428">
    <property type="entry name" value="ADK"/>
    <property type="match status" value="1"/>
</dbReference>
<keyword evidence="2" id="KW-0808">Transferase</keyword>
<dbReference type="Proteomes" id="UP000693942">
    <property type="component" value="Unassembled WGS sequence"/>
</dbReference>
<protein>
    <submittedName>
        <fullName evidence="2">Adenylate kinase</fullName>
    </submittedName>
</protein>
<organism evidence="2 3">
    <name type="scientific">Fusarium oxysporum f. sp. raphani</name>
    <dbReference type="NCBI Taxonomy" id="96318"/>
    <lineage>
        <taxon>Eukaryota</taxon>
        <taxon>Fungi</taxon>
        <taxon>Dikarya</taxon>
        <taxon>Ascomycota</taxon>
        <taxon>Pezizomycotina</taxon>
        <taxon>Sordariomycetes</taxon>
        <taxon>Hypocreomycetidae</taxon>
        <taxon>Hypocreales</taxon>
        <taxon>Nectriaceae</taxon>
        <taxon>Fusarium</taxon>
        <taxon>Fusarium oxysporum species complex</taxon>
    </lineage>
</organism>
<gene>
    <name evidence="2" type="primary">adk</name>
    <name evidence="2" type="ORF">Forpi1262_v009414</name>
</gene>
<name>A0A8J5PV36_FUSOX</name>
<reference evidence="2" key="1">
    <citation type="submission" date="2021-04" db="EMBL/GenBank/DDBJ databases">
        <title>First draft genome resource for Brassicaceae pathogens Fusarium oxysporum f. sp. raphani and Fusarium oxysporum f. sp. rapae.</title>
        <authorList>
            <person name="Asai S."/>
        </authorList>
    </citation>
    <scope>NUCLEOTIDE SEQUENCE</scope>
    <source>
        <strain evidence="2">Tf1262</strain>
    </source>
</reference>